<name>A0A4Y7TKY1_COPMI</name>
<dbReference type="AlphaFoldDB" id="A0A4Y7TKY1"/>
<accession>A0A4Y7TKY1</accession>
<evidence type="ECO:0000313" key="3">
    <source>
        <dbReference type="Proteomes" id="UP000298030"/>
    </source>
</evidence>
<gene>
    <name evidence="2" type="ORF">FA13DRAFT_1707061</name>
</gene>
<feature type="region of interest" description="Disordered" evidence="1">
    <location>
        <begin position="180"/>
        <end position="235"/>
    </location>
</feature>
<dbReference type="Proteomes" id="UP000298030">
    <property type="component" value="Unassembled WGS sequence"/>
</dbReference>
<sequence length="235" mass="25557">MGAGVACPSLVVPSLILHAASPPHPALPLHCVPASPSSSSSSSCGETCDCRDYATLLAESMQHARQHPPARLFSNWPRAGWRWWWRMHLVDVEVVEVESLLGEGCWLVGIRWRDEAGWAWGAETVVHYGDGVGGGVKMLAGYGLMRVWAEKAAGEPMTFQSRARVTVECNGTESRDIDPFCGIDMGQGETPSAKAGRGSWMGEASWRNAKRSESDSAANPNPSHYPVNAPPWFER</sequence>
<evidence type="ECO:0000313" key="2">
    <source>
        <dbReference type="EMBL" id="TEB34843.1"/>
    </source>
</evidence>
<evidence type="ECO:0000256" key="1">
    <source>
        <dbReference type="SAM" id="MobiDB-lite"/>
    </source>
</evidence>
<comment type="caution">
    <text evidence="2">The sequence shown here is derived from an EMBL/GenBank/DDBJ whole genome shotgun (WGS) entry which is preliminary data.</text>
</comment>
<reference evidence="2 3" key="1">
    <citation type="journal article" date="2019" name="Nat. Ecol. Evol.">
        <title>Megaphylogeny resolves global patterns of mushroom evolution.</title>
        <authorList>
            <person name="Varga T."/>
            <person name="Krizsan K."/>
            <person name="Foldi C."/>
            <person name="Dima B."/>
            <person name="Sanchez-Garcia M."/>
            <person name="Sanchez-Ramirez S."/>
            <person name="Szollosi G.J."/>
            <person name="Szarkandi J.G."/>
            <person name="Papp V."/>
            <person name="Albert L."/>
            <person name="Andreopoulos W."/>
            <person name="Angelini C."/>
            <person name="Antonin V."/>
            <person name="Barry K.W."/>
            <person name="Bougher N.L."/>
            <person name="Buchanan P."/>
            <person name="Buyck B."/>
            <person name="Bense V."/>
            <person name="Catcheside P."/>
            <person name="Chovatia M."/>
            <person name="Cooper J."/>
            <person name="Damon W."/>
            <person name="Desjardin D."/>
            <person name="Finy P."/>
            <person name="Geml J."/>
            <person name="Haridas S."/>
            <person name="Hughes K."/>
            <person name="Justo A."/>
            <person name="Karasinski D."/>
            <person name="Kautmanova I."/>
            <person name="Kiss B."/>
            <person name="Kocsube S."/>
            <person name="Kotiranta H."/>
            <person name="LaButti K.M."/>
            <person name="Lechner B.E."/>
            <person name="Liimatainen K."/>
            <person name="Lipzen A."/>
            <person name="Lukacs Z."/>
            <person name="Mihaltcheva S."/>
            <person name="Morgado L.N."/>
            <person name="Niskanen T."/>
            <person name="Noordeloos M.E."/>
            <person name="Ohm R.A."/>
            <person name="Ortiz-Santana B."/>
            <person name="Ovrebo C."/>
            <person name="Racz N."/>
            <person name="Riley R."/>
            <person name="Savchenko A."/>
            <person name="Shiryaev A."/>
            <person name="Soop K."/>
            <person name="Spirin V."/>
            <person name="Szebenyi C."/>
            <person name="Tomsovsky M."/>
            <person name="Tulloss R.E."/>
            <person name="Uehling J."/>
            <person name="Grigoriev I.V."/>
            <person name="Vagvolgyi C."/>
            <person name="Papp T."/>
            <person name="Martin F.M."/>
            <person name="Miettinen O."/>
            <person name="Hibbett D.S."/>
            <person name="Nagy L.G."/>
        </authorList>
    </citation>
    <scope>NUCLEOTIDE SEQUENCE [LARGE SCALE GENOMIC DNA]</scope>
    <source>
        <strain evidence="2 3">FP101781</strain>
    </source>
</reference>
<keyword evidence="3" id="KW-1185">Reference proteome</keyword>
<dbReference type="EMBL" id="QPFP01000008">
    <property type="protein sequence ID" value="TEB34843.1"/>
    <property type="molecule type" value="Genomic_DNA"/>
</dbReference>
<protein>
    <submittedName>
        <fullName evidence="2">Uncharacterized protein</fullName>
    </submittedName>
</protein>
<proteinExistence type="predicted"/>
<organism evidence="2 3">
    <name type="scientific">Coprinellus micaceus</name>
    <name type="common">Glistening ink-cap mushroom</name>
    <name type="synonym">Coprinus micaceus</name>
    <dbReference type="NCBI Taxonomy" id="71717"/>
    <lineage>
        <taxon>Eukaryota</taxon>
        <taxon>Fungi</taxon>
        <taxon>Dikarya</taxon>
        <taxon>Basidiomycota</taxon>
        <taxon>Agaricomycotina</taxon>
        <taxon>Agaricomycetes</taxon>
        <taxon>Agaricomycetidae</taxon>
        <taxon>Agaricales</taxon>
        <taxon>Agaricineae</taxon>
        <taxon>Psathyrellaceae</taxon>
        <taxon>Coprinellus</taxon>
    </lineage>
</organism>